<feature type="domain" description="HAM1-like N-terminal" evidence="3">
    <location>
        <begin position="235"/>
        <end position="587"/>
    </location>
</feature>
<reference evidence="4" key="2">
    <citation type="journal article" date="2023" name="IMA Fungus">
        <title>Comparative genomic study of the Penicillium genus elucidates a diverse pangenome and 15 lateral gene transfer events.</title>
        <authorList>
            <person name="Petersen C."/>
            <person name="Sorensen T."/>
            <person name="Nielsen M.R."/>
            <person name="Sondergaard T.E."/>
            <person name="Sorensen J.L."/>
            <person name="Fitzpatrick D.A."/>
            <person name="Frisvad J.C."/>
            <person name="Nielsen K.L."/>
        </authorList>
    </citation>
    <scope>NUCLEOTIDE SEQUENCE</scope>
    <source>
        <strain evidence="4">IBT 26290</strain>
    </source>
</reference>
<dbReference type="Gene3D" id="3.15.10.10">
    <property type="entry name" value="Bactericidal permeability-increasing protein, domain 1"/>
    <property type="match status" value="1"/>
</dbReference>
<dbReference type="Pfam" id="PF19343">
    <property type="entry name" value="HAM1_N"/>
    <property type="match status" value="2"/>
</dbReference>
<dbReference type="GeneID" id="81425117"/>
<dbReference type="SUPFAM" id="SSF55394">
    <property type="entry name" value="Bactericidal permeability-increasing protein, BPI"/>
    <property type="match status" value="1"/>
</dbReference>
<evidence type="ECO:0000313" key="5">
    <source>
        <dbReference type="Proteomes" id="UP001149163"/>
    </source>
</evidence>
<dbReference type="OrthoDB" id="19394at2759"/>
<feature type="compositionally biased region" description="Basic and acidic residues" evidence="1">
    <location>
        <begin position="188"/>
        <end position="214"/>
    </location>
</feature>
<evidence type="ECO:0000259" key="3">
    <source>
        <dbReference type="Pfam" id="PF19343"/>
    </source>
</evidence>
<protein>
    <submittedName>
        <fullName evidence="4">Uncharacterized protein</fullName>
    </submittedName>
</protein>
<dbReference type="InterPro" id="IPR027842">
    <property type="entry name" value="HAM1-like_C"/>
</dbReference>
<feature type="compositionally biased region" description="Low complexity" evidence="1">
    <location>
        <begin position="841"/>
        <end position="857"/>
    </location>
</feature>
<dbReference type="InterPro" id="IPR045967">
    <property type="entry name" value="HAM1-like_N"/>
</dbReference>
<feature type="region of interest" description="Disordered" evidence="1">
    <location>
        <begin position="183"/>
        <end position="259"/>
    </location>
</feature>
<accession>A0A9W9LP05</accession>
<dbReference type="PANTHER" id="PTHR31138">
    <property type="entry name" value="CHROMOSOME 19, WHOLE GENOME SHOTGUN SEQUENCE"/>
    <property type="match status" value="1"/>
</dbReference>
<dbReference type="Pfam" id="PF14613">
    <property type="entry name" value="HAM1_C"/>
    <property type="match status" value="1"/>
</dbReference>
<comment type="caution">
    <text evidence="4">The sequence shown here is derived from an EMBL/GenBank/DDBJ whole genome shotgun (WGS) entry which is preliminary data.</text>
</comment>
<organism evidence="4 5">
    <name type="scientific">Penicillium canariense</name>
    <dbReference type="NCBI Taxonomy" id="189055"/>
    <lineage>
        <taxon>Eukaryota</taxon>
        <taxon>Fungi</taxon>
        <taxon>Dikarya</taxon>
        <taxon>Ascomycota</taxon>
        <taxon>Pezizomycotina</taxon>
        <taxon>Eurotiomycetes</taxon>
        <taxon>Eurotiomycetidae</taxon>
        <taxon>Eurotiales</taxon>
        <taxon>Aspergillaceae</taxon>
        <taxon>Penicillium</taxon>
    </lineage>
</organism>
<feature type="region of interest" description="Disordered" evidence="1">
    <location>
        <begin position="833"/>
        <end position="857"/>
    </location>
</feature>
<dbReference type="InterPro" id="IPR017943">
    <property type="entry name" value="Bactericidal_perm-incr_a/b_dom"/>
</dbReference>
<dbReference type="PANTHER" id="PTHR31138:SF1">
    <property type="entry name" value="PDZ DOMAIN-CONTAINING PROTEIN"/>
    <property type="match status" value="1"/>
</dbReference>
<name>A0A9W9LP05_9EURO</name>
<feature type="region of interest" description="Disordered" evidence="1">
    <location>
        <begin position="752"/>
        <end position="794"/>
    </location>
</feature>
<dbReference type="EMBL" id="JAPQKN010000002">
    <property type="protein sequence ID" value="KAJ5168222.1"/>
    <property type="molecule type" value="Genomic_DNA"/>
</dbReference>
<dbReference type="AlphaFoldDB" id="A0A9W9LP05"/>
<dbReference type="GO" id="GO:0008289">
    <property type="term" value="F:lipid binding"/>
    <property type="evidence" value="ECO:0007669"/>
    <property type="project" value="InterPro"/>
</dbReference>
<dbReference type="Proteomes" id="UP001149163">
    <property type="component" value="Unassembled WGS sequence"/>
</dbReference>
<dbReference type="RefSeq" id="XP_056544683.1">
    <property type="nucleotide sequence ID" value="XM_056685941.1"/>
</dbReference>
<keyword evidence="5" id="KW-1185">Reference proteome</keyword>
<evidence type="ECO:0000313" key="4">
    <source>
        <dbReference type="EMBL" id="KAJ5168222.1"/>
    </source>
</evidence>
<gene>
    <name evidence="4" type="ORF">N7482_003816</name>
</gene>
<proteinExistence type="predicted"/>
<reference evidence="4" key="1">
    <citation type="submission" date="2022-11" db="EMBL/GenBank/DDBJ databases">
        <authorList>
            <person name="Petersen C."/>
        </authorList>
    </citation>
    <scope>NUCLEOTIDE SEQUENCE</scope>
    <source>
        <strain evidence="4">IBT 26290</strain>
    </source>
</reference>
<feature type="compositionally biased region" description="Low complexity" evidence="1">
    <location>
        <begin position="773"/>
        <end position="784"/>
    </location>
</feature>
<evidence type="ECO:0000256" key="1">
    <source>
        <dbReference type="SAM" id="MobiDB-lite"/>
    </source>
</evidence>
<evidence type="ECO:0000259" key="2">
    <source>
        <dbReference type="Pfam" id="PF14613"/>
    </source>
</evidence>
<feature type="domain" description="HAM1-like C-terminal" evidence="2">
    <location>
        <begin position="600"/>
        <end position="759"/>
    </location>
</feature>
<feature type="domain" description="HAM1-like N-terminal" evidence="3">
    <location>
        <begin position="2"/>
        <end position="212"/>
    </location>
</feature>
<sequence length="857" mass="94733">MPSKAVNVPTDTKQKEKDINQKLQLFGIFHAFKNNKLPSNKQCDVALNSALASKALSSPSKELSSEGKVLIKDVRNVIEQAKLLLLTKNEGELLQDFIWHAQQAGTSGATAPNMPVSKETGQQDANRALEGLKTLGTLLITNGEFRKILSDAVVLIRDMAADASQKAANAVRPSEDQLAQIDEPAEENTWHEKPNISKDDLKNRLKKNKGDKDNVASPPTGETGEITEPGANADNASETPSESRRKKYAKQTQEYLSEKIPKERREQAIWRLKKMIIEIQGHADYQQAIETLLTMAEKYVGHTKSASTQSGSAVRDIRSTDSVKAVEHDLRTLIERFANNTSLSDFFDSLNNIYRDADKDPELRRWFSDVDTYIRKCLREQGYIMQEECNREWNELYDKGRYLLRERYRSHTDRIVDETKFLADQFDKDPQNKALADSIQKLFKDLGRDAGGKIVFKQHLLKDIRDVILPGIIENVRYIPIPRIEVSDPMVDVVVENLTIESDNLMPNVVEFGSDNYFRWGRKKVSNKRDNKLMIAMSGIQADLRDVSYYINKKQGFPSVTDTGIMDIFLGGEGFSFKVAASTAQKGDKQHLVKLDKVSVSIKHMDIKLKKSKHKVLFTTFKPILFRVVRPALEKVVEAQIRKAFTDSDAFFHEIHTEALRAQEAAREDPENAPSIFSRYADAMRARTQAKAQKAERIAQRDTKVQTVMTLHDSIFPDIKLPGGISNKATEYAELAAKGDKWESPIFSIGHASESSNIPAAGTATRKPHHTAESSLGPSSAAGAAGAGGAAGADGVAAASGAATNGHTKVDSGYPSRGFSDEVDQAFVNDKTNGLGGGIKTGTNGTTHVTNGSTSVA</sequence>